<dbReference type="RefSeq" id="WP_054639581.1">
    <property type="nucleotide sequence ID" value="NZ_BBAL01000007.1"/>
</dbReference>
<evidence type="ECO:0000256" key="2">
    <source>
        <dbReference type="ARBA" id="ARBA00023210"/>
    </source>
</evidence>
<reference evidence="7 8" key="1">
    <citation type="submission" date="2014-12" db="EMBL/GenBank/DDBJ databases">
        <title>Draft genome sequences of 10 type strains of Lactococcus.</title>
        <authorList>
            <person name="Sun Z."/>
            <person name="Zhong Z."/>
            <person name="Liu W."/>
            <person name="Zhang W."/>
            <person name="Zhang H."/>
        </authorList>
    </citation>
    <scope>NUCLEOTIDE SEQUENCE [LARGE SCALE GENOMIC DNA]</scope>
    <source>
        <strain evidence="7 8">JCM 16395</strain>
    </source>
</reference>
<evidence type="ECO:0000256" key="4">
    <source>
        <dbReference type="ARBA" id="ARBA00044936"/>
    </source>
</evidence>
<dbReference type="GO" id="GO:0043093">
    <property type="term" value="P:FtsZ-dependent cytokinesis"/>
    <property type="evidence" value="ECO:0007669"/>
    <property type="project" value="UniProtKB-UniRule"/>
</dbReference>
<keyword evidence="1 5" id="KW-0132">Cell division</keyword>
<dbReference type="PANTHER" id="PTHR35798">
    <property type="entry name" value="CELL DIVISION PROTEIN SEPF"/>
    <property type="match status" value="1"/>
</dbReference>
<sequence length="204" mass="22921">MAFKDWVNGLREYFVEEDEEFEDSPSAIQKPKPVVIPTTPLNSAVEEKVKPVAPSQKRDTQYSTSRPQVRQQQQTRQTQMRSNTAPKESTLEKNTMNQTMTAQQKVEAAVSTIAIKEPRAYADIMEAARIVKNGESVLVNFKFMGDNQARRSIDFMTGVAFTLDGDIQNVGGQIFLMTPAHITVDAAKEMSMLAGQNFESYDLY</sequence>
<dbReference type="GO" id="GO:0005737">
    <property type="term" value="C:cytoplasm"/>
    <property type="evidence" value="ECO:0007669"/>
    <property type="project" value="UniProtKB-SubCell"/>
</dbReference>
<dbReference type="Gene3D" id="3.30.110.150">
    <property type="entry name" value="SepF-like protein"/>
    <property type="match status" value="1"/>
</dbReference>
<organism evidence="7 8">
    <name type="scientific">Lactococcus fujiensis JCM 16395</name>
    <dbReference type="NCBI Taxonomy" id="1291764"/>
    <lineage>
        <taxon>Bacteria</taxon>
        <taxon>Bacillati</taxon>
        <taxon>Bacillota</taxon>
        <taxon>Bacilli</taxon>
        <taxon>Lactobacillales</taxon>
        <taxon>Streptococcaceae</taxon>
        <taxon>Lactococcus</taxon>
    </lineage>
</organism>
<evidence type="ECO:0000256" key="1">
    <source>
        <dbReference type="ARBA" id="ARBA00022618"/>
    </source>
</evidence>
<proteinExistence type="inferred from homology"/>
<dbReference type="PANTHER" id="PTHR35798:SF1">
    <property type="entry name" value="CELL DIVISION PROTEIN SEPF"/>
    <property type="match status" value="1"/>
</dbReference>
<dbReference type="EMBL" id="JXJU01000004">
    <property type="protein sequence ID" value="PCS00460.1"/>
    <property type="molecule type" value="Genomic_DNA"/>
</dbReference>
<dbReference type="HAMAP" id="MF_01197">
    <property type="entry name" value="SepF"/>
    <property type="match status" value="1"/>
</dbReference>
<dbReference type="InterPro" id="IPR007561">
    <property type="entry name" value="Cell_div_SepF/SepF-rel"/>
</dbReference>
<keyword evidence="8" id="KW-1185">Reference proteome</keyword>
<evidence type="ECO:0000313" key="8">
    <source>
        <dbReference type="Proteomes" id="UP000218181"/>
    </source>
</evidence>
<dbReference type="InterPro" id="IPR023052">
    <property type="entry name" value="Cell_div_SepF"/>
</dbReference>
<comment type="subcellular location">
    <subcellularLocation>
        <location evidence="5">Cytoplasm</location>
    </subcellularLocation>
    <text evidence="5">Localizes to the division site, in a FtsZ-dependent manner.</text>
</comment>
<evidence type="ECO:0000256" key="3">
    <source>
        <dbReference type="ARBA" id="ARBA00023306"/>
    </source>
</evidence>
<gene>
    <name evidence="5" type="primary">sepF</name>
    <name evidence="7" type="ORF">RT41_GL001347</name>
</gene>
<name>A0A2A5RMG5_9LACT</name>
<accession>A0A2A5RMG5</accession>
<dbReference type="Pfam" id="PF04472">
    <property type="entry name" value="SepF"/>
    <property type="match status" value="1"/>
</dbReference>
<evidence type="ECO:0000256" key="6">
    <source>
        <dbReference type="SAM" id="MobiDB-lite"/>
    </source>
</evidence>
<comment type="function">
    <text evidence="4 5">Cell division protein that is part of the divisome complex and is recruited early to the Z-ring. Probably stimulates Z-ring formation, perhaps through the cross-linking of FtsZ protofilaments. Its function overlaps with FtsA.</text>
</comment>
<dbReference type="Proteomes" id="UP000218181">
    <property type="component" value="Unassembled WGS sequence"/>
</dbReference>
<keyword evidence="2 5" id="KW-0717">Septation</keyword>
<evidence type="ECO:0000313" key="7">
    <source>
        <dbReference type="EMBL" id="PCS00460.1"/>
    </source>
</evidence>
<comment type="similarity">
    <text evidence="5">Belongs to the SepF family.</text>
</comment>
<keyword evidence="5" id="KW-0963">Cytoplasm</keyword>
<dbReference type="STRING" id="1291764.GCA_001311235_02085"/>
<dbReference type="InterPro" id="IPR038594">
    <property type="entry name" value="SepF-like_sf"/>
</dbReference>
<comment type="subunit">
    <text evidence="5">Homodimer. Interacts with FtsZ.</text>
</comment>
<feature type="compositionally biased region" description="Low complexity" evidence="6">
    <location>
        <begin position="63"/>
        <end position="84"/>
    </location>
</feature>
<dbReference type="OrthoDB" id="9815206at2"/>
<evidence type="ECO:0000256" key="5">
    <source>
        <dbReference type="HAMAP-Rule" id="MF_01197"/>
    </source>
</evidence>
<feature type="compositionally biased region" description="Basic and acidic residues" evidence="6">
    <location>
        <begin position="45"/>
        <end position="60"/>
    </location>
</feature>
<feature type="region of interest" description="Disordered" evidence="6">
    <location>
        <begin position="18"/>
        <end position="97"/>
    </location>
</feature>
<comment type="caution">
    <text evidence="7">The sequence shown here is derived from an EMBL/GenBank/DDBJ whole genome shotgun (WGS) entry which is preliminary data.</text>
</comment>
<dbReference type="AlphaFoldDB" id="A0A2A5RMG5"/>
<keyword evidence="3 5" id="KW-0131">Cell cycle</keyword>
<dbReference type="GO" id="GO:0000917">
    <property type="term" value="P:division septum assembly"/>
    <property type="evidence" value="ECO:0007669"/>
    <property type="project" value="UniProtKB-KW"/>
</dbReference>
<protein>
    <recommendedName>
        <fullName evidence="5">Cell division protein SepF</fullName>
    </recommendedName>
</protein>